<feature type="region of interest" description="Disordered" evidence="1">
    <location>
        <begin position="66"/>
        <end position="102"/>
    </location>
</feature>
<reference evidence="2" key="1">
    <citation type="submission" date="2020-04" db="EMBL/GenBank/DDBJ databases">
        <authorList>
            <person name="Alioto T."/>
            <person name="Alioto T."/>
            <person name="Gomez Garrido J."/>
        </authorList>
    </citation>
    <scope>NUCLEOTIDE SEQUENCE</scope>
    <source>
        <strain evidence="2">A484AB</strain>
    </source>
</reference>
<proteinExistence type="predicted"/>
<evidence type="ECO:0000313" key="3">
    <source>
        <dbReference type="Proteomes" id="UP001152795"/>
    </source>
</evidence>
<gene>
    <name evidence="2" type="ORF">PACLA_8A086892</name>
</gene>
<comment type="caution">
    <text evidence="2">The sequence shown here is derived from an EMBL/GenBank/DDBJ whole genome shotgun (WGS) entry which is preliminary data.</text>
</comment>
<keyword evidence="3" id="KW-1185">Reference proteome</keyword>
<organism evidence="2 3">
    <name type="scientific">Paramuricea clavata</name>
    <name type="common">Red gorgonian</name>
    <name type="synonym">Violescent sea-whip</name>
    <dbReference type="NCBI Taxonomy" id="317549"/>
    <lineage>
        <taxon>Eukaryota</taxon>
        <taxon>Metazoa</taxon>
        <taxon>Cnidaria</taxon>
        <taxon>Anthozoa</taxon>
        <taxon>Octocorallia</taxon>
        <taxon>Malacalcyonacea</taxon>
        <taxon>Plexauridae</taxon>
        <taxon>Paramuricea</taxon>
    </lineage>
</organism>
<evidence type="ECO:0000256" key="1">
    <source>
        <dbReference type="SAM" id="MobiDB-lite"/>
    </source>
</evidence>
<sequence length="102" mass="11348">MSQLHEHSGDLGKLYNLQPVGTVKSGAMLKVLSKSGKQTTIHRPLQELISFEIAENNVKEDKNVEHDEIAESTGGNETQHDSLRRSTRKAAVDGQNARRLRD</sequence>
<name>A0A6S7LS97_PARCT</name>
<accession>A0A6S7LS97</accession>
<dbReference type="AlphaFoldDB" id="A0A6S7LS97"/>
<dbReference type="Proteomes" id="UP001152795">
    <property type="component" value="Unassembled WGS sequence"/>
</dbReference>
<protein>
    <submittedName>
        <fullName evidence="2">Uncharacterized protein</fullName>
    </submittedName>
</protein>
<dbReference type="EMBL" id="CACRXK020029694">
    <property type="protein sequence ID" value="CAB4042213.1"/>
    <property type="molecule type" value="Genomic_DNA"/>
</dbReference>
<evidence type="ECO:0000313" key="2">
    <source>
        <dbReference type="EMBL" id="CAB4042213.1"/>
    </source>
</evidence>
<feature type="non-terminal residue" evidence="2">
    <location>
        <position position="102"/>
    </location>
</feature>